<accession>B1VXH2</accession>
<evidence type="ECO:0000313" key="1">
    <source>
        <dbReference type="EMBL" id="BAG18438.1"/>
    </source>
</evidence>
<dbReference type="Proteomes" id="UP000001685">
    <property type="component" value="Chromosome"/>
</dbReference>
<dbReference type="HOGENOM" id="CLU_2275861_0_0_11"/>
<sequence length="102" mass="11116">MGAAVGSQVEPLHDHPHVMSADRLHGVRVDTNAGAHHVVPLVAHPRPVVPRLHQRVAMQLGVTVDGVVVRCLGHDGVECTVQRTKMFLRHDQSDHPVMVPVI</sequence>
<reference evidence="2" key="1">
    <citation type="journal article" date="2008" name="J. Bacteriol.">
        <title>Genome sequence of the streptomycin-producing microorganism Streptomyces griseus IFO 13350.</title>
        <authorList>
            <person name="Ohnishi Y."/>
            <person name="Ishikawa J."/>
            <person name="Hara H."/>
            <person name="Suzuki H."/>
            <person name="Ikenoya M."/>
            <person name="Ikeda H."/>
            <person name="Yamashita A."/>
            <person name="Hattori M."/>
            <person name="Horinouchi S."/>
        </authorList>
    </citation>
    <scope>NUCLEOTIDE SEQUENCE [LARGE SCALE GENOMIC DNA]</scope>
    <source>
        <strain evidence="2">JCM 4626 / NBRC 13350</strain>
    </source>
</reference>
<dbReference type="KEGG" id="sgr:SGR_1609"/>
<dbReference type="EMBL" id="AP009493">
    <property type="protein sequence ID" value="BAG18438.1"/>
    <property type="molecule type" value="Genomic_DNA"/>
</dbReference>
<name>B1VXH2_STRGG</name>
<dbReference type="AlphaFoldDB" id="B1VXH2"/>
<gene>
    <name evidence="1" type="ordered locus">SGR_1609</name>
</gene>
<organism evidence="1 2">
    <name type="scientific">Streptomyces griseus subsp. griseus (strain JCM 4626 / CBS 651.72 / NBRC 13350 / KCC S-0626 / ISP 5235)</name>
    <dbReference type="NCBI Taxonomy" id="455632"/>
    <lineage>
        <taxon>Bacteria</taxon>
        <taxon>Bacillati</taxon>
        <taxon>Actinomycetota</taxon>
        <taxon>Actinomycetes</taxon>
        <taxon>Kitasatosporales</taxon>
        <taxon>Streptomycetaceae</taxon>
        <taxon>Streptomyces</taxon>
    </lineage>
</organism>
<evidence type="ECO:0000313" key="2">
    <source>
        <dbReference type="Proteomes" id="UP000001685"/>
    </source>
</evidence>
<proteinExistence type="predicted"/>
<protein>
    <submittedName>
        <fullName evidence="1">Uncharacterized protein</fullName>
    </submittedName>
</protein>